<proteinExistence type="predicted"/>
<gene>
    <name evidence="1" type="ORF">TMI583_LOCUS36770</name>
</gene>
<sequence length="330" mass="38736">MIYLNKLRFTSIEDCFEYELAFLPFYGTRISEMLSNIPYLETFEFQLEFKMDKSTCFTPPYRSLTEESFRNINKWNIVFNFDQERNHYSIFTLPTMSHVSYHLHSLSPTLLYTSSNHDYSSIRKIEMFELFSQPILFTELAKILTENFSKLTSLTISDTAKNIDRNETSSESKLRLNHLKYLKIQQNISYLDQLLLFVPNLTSLVIKDIQCLQNISVKNNIGYLGLSDCNQLTKVRMILNNSFQNIQSLEIVFKFIESTSSIINDKEISMFCETINNMKNLVSLHILISSISENADYYANIMYETLITKHEYCLMQTLMDGKMKSILVWK</sequence>
<evidence type="ECO:0000313" key="2">
    <source>
        <dbReference type="Proteomes" id="UP000682733"/>
    </source>
</evidence>
<name>A0A8S2T4U4_9BILA</name>
<organism evidence="1 2">
    <name type="scientific">Didymodactylos carnosus</name>
    <dbReference type="NCBI Taxonomy" id="1234261"/>
    <lineage>
        <taxon>Eukaryota</taxon>
        <taxon>Metazoa</taxon>
        <taxon>Spiralia</taxon>
        <taxon>Gnathifera</taxon>
        <taxon>Rotifera</taxon>
        <taxon>Eurotatoria</taxon>
        <taxon>Bdelloidea</taxon>
        <taxon>Philodinida</taxon>
        <taxon>Philodinidae</taxon>
        <taxon>Didymodactylos</taxon>
    </lineage>
</organism>
<evidence type="ECO:0000313" key="1">
    <source>
        <dbReference type="EMBL" id="CAF4265777.1"/>
    </source>
</evidence>
<comment type="caution">
    <text evidence="1">The sequence shown here is derived from an EMBL/GenBank/DDBJ whole genome shotgun (WGS) entry which is preliminary data.</text>
</comment>
<reference evidence="1" key="1">
    <citation type="submission" date="2021-02" db="EMBL/GenBank/DDBJ databases">
        <authorList>
            <person name="Nowell W R."/>
        </authorList>
    </citation>
    <scope>NUCLEOTIDE SEQUENCE</scope>
</reference>
<dbReference type="Proteomes" id="UP000682733">
    <property type="component" value="Unassembled WGS sequence"/>
</dbReference>
<accession>A0A8S2T4U4</accession>
<protein>
    <submittedName>
        <fullName evidence="1">Uncharacterized protein</fullName>
    </submittedName>
</protein>
<dbReference type="EMBL" id="CAJOBA010053534">
    <property type="protein sequence ID" value="CAF4265777.1"/>
    <property type="molecule type" value="Genomic_DNA"/>
</dbReference>
<dbReference type="AlphaFoldDB" id="A0A8S2T4U4"/>